<dbReference type="RefSeq" id="WP_202858547.1">
    <property type="nucleotide sequence ID" value="NZ_JAEUGD010000066.1"/>
</dbReference>
<dbReference type="EMBL" id="JAEUGD010000066">
    <property type="protein sequence ID" value="MBL6449012.1"/>
    <property type="molecule type" value="Genomic_DNA"/>
</dbReference>
<proteinExistence type="predicted"/>
<accession>A0A937KDU5</accession>
<protein>
    <submittedName>
        <fullName evidence="1">Uncharacterized protein</fullName>
    </submittedName>
</protein>
<name>A0A937KDU5_9BACT</name>
<sequence length="137" mass="15697">MIQRDFILKEIEKLNLLIAKITGLKNDGKTDEANTLINNHVLHTSGFTIHELEPLDTSETIEFLKKEKKLSVMEFKVLAELCFQAAELASPLCSTKSINLYKKSLVILEHITATEKTYDFEREDRTNVIRSKINDCN</sequence>
<evidence type="ECO:0000313" key="2">
    <source>
        <dbReference type="Proteomes" id="UP000614216"/>
    </source>
</evidence>
<organism evidence="1 2">
    <name type="scientific">Fulvivirga marina</name>
    <dbReference type="NCBI Taxonomy" id="2494733"/>
    <lineage>
        <taxon>Bacteria</taxon>
        <taxon>Pseudomonadati</taxon>
        <taxon>Bacteroidota</taxon>
        <taxon>Cytophagia</taxon>
        <taxon>Cytophagales</taxon>
        <taxon>Fulvivirgaceae</taxon>
        <taxon>Fulvivirga</taxon>
    </lineage>
</organism>
<comment type="caution">
    <text evidence="1">The sequence shown here is derived from an EMBL/GenBank/DDBJ whole genome shotgun (WGS) entry which is preliminary data.</text>
</comment>
<reference evidence="1" key="1">
    <citation type="submission" date="2021-01" db="EMBL/GenBank/DDBJ databases">
        <title>Fulvivirga kasyanovii gen. nov., sp nov., a novel member of the phylum Bacteroidetes isolated from seawater in a mussel farm.</title>
        <authorList>
            <person name="Zhao L.-H."/>
            <person name="Wang Z.-J."/>
        </authorList>
    </citation>
    <scope>NUCLEOTIDE SEQUENCE</scope>
    <source>
        <strain evidence="1">29W222</strain>
    </source>
</reference>
<dbReference type="Proteomes" id="UP000614216">
    <property type="component" value="Unassembled WGS sequence"/>
</dbReference>
<gene>
    <name evidence="1" type="ORF">JMN32_22060</name>
</gene>
<evidence type="ECO:0000313" key="1">
    <source>
        <dbReference type="EMBL" id="MBL6449012.1"/>
    </source>
</evidence>
<keyword evidence="2" id="KW-1185">Reference proteome</keyword>
<dbReference type="AlphaFoldDB" id="A0A937KDU5"/>